<proteinExistence type="inferred from homology"/>
<keyword evidence="2 7" id="KW-0813">Transport</keyword>
<accession>A0ABN2JC34</accession>
<evidence type="ECO:0000259" key="9">
    <source>
        <dbReference type="PROSITE" id="PS50928"/>
    </source>
</evidence>
<feature type="transmembrane region" description="Helical" evidence="7">
    <location>
        <begin position="217"/>
        <end position="241"/>
    </location>
</feature>
<feature type="region of interest" description="Disordered" evidence="8">
    <location>
        <begin position="1"/>
        <end position="37"/>
    </location>
</feature>
<comment type="caution">
    <text evidence="10">The sequence shown here is derived from an EMBL/GenBank/DDBJ whole genome shotgun (WGS) entry which is preliminary data.</text>
</comment>
<dbReference type="PANTHER" id="PTHR43744:SF12">
    <property type="entry name" value="ABC TRANSPORTER PERMEASE PROTEIN MG189-RELATED"/>
    <property type="match status" value="1"/>
</dbReference>
<dbReference type="Gene3D" id="1.10.3720.10">
    <property type="entry name" value="MetI-like"/>
    <property type="match status" value="1"/>
</dbReference>
<evidence type="ECO:0000256" key="1">
    <source>
        <dbReference type="ARBA" id="ARBA00004651"/>
    </source>
</evidence>
<protein>
    <submittedName>
        <fullName evidence="10">Carbohydrate ABC transporter permease</fullName>
    </submittedName>
</protein>
<feature type="domain" description="ABC transmembrane type-1" evidence="9">
    <location>
        <begin position="105"/>
        <end position="298"/>
    </location>
</feature>
<evidence type="ECO:0000256" key="2">
    <source>
        <dbReference type="ARBA" id="ARBA00022448"/>
    </source>
</evidence>
<dbReference type="EMBL" id="BAAAPM010000003">
    <property type="protein sequence ID" value="GAA1721527.1"/>
    <property type="molecule type" value="Genomic_DNA"/>
</dbReference>
<keyword evidence="5 7" id="KW-1133">Transmembrane helix</keyword>
<name>A0ABN2JC34_9MICO</name>
<evidence type="ECO:0000256" key="4">
    <source>
        <dbReference type="ARBA" id="ARBA00022692"/>
    </source>
</evidence>
<evidence type="ECO:0000256" key="7">
    <source>
        <dbReference type="RuleBase" id="RU363032"/>
    </source>
</evidence>
<dbReference type="PROSITE" id="PS50928">
    <property type="entry name" value="ABC_TM1"/>
    <property type="match status" value="1"/>
</dbReference>
<keyword evidence="11" id="KW-1185">Reference proteome</keyword>
<keyword evidence="6 7" id="KW-0472">Membrane</keyword>
<dbReference type="InterPro" id="IPR000515">
    <property type="entry name" value="MetI-like"/>
</dbReference>
<evidence type="ECO:0000313" key="10">
    <source>
        <dbReference type="EMBL" id="GAA1721527.1"/>
    </source>
</evidence>
<reference evidence="10 11" key="1">
    <citation type="journal article" date="2019" name="Int. J. Syst. Evol. Microbiol.">
        <title>The Global Catalogue of Microorganisms (GCM) 10K type strain sequencing project: providing services to taxonomists for standard genome sequencing and annotation.</title>
        <authorList>
            <consortium name="The Broad Institute Genomics Platform"/>
            <consortium name="The Broad Institute Genome Sequencing Center for Infectious Disease"/>
            <person name="Wu L."/>
            <person name="Ma J."/>
        </authorList>
    </citation>
    <scope>NUCLEOTIDE SEQUENCE [LARGE SCALE GENOMIC DNA]</scope>
    <source>
        <strain evidence="10 11">JCM 15589</strain>
    </source>
</reference>
<dbReference type="SUPFAM" id="SSF161098">
    <property type="entry name" value="MetI-like"/>
    <property type="match status" value="1"/>
</dbReference>
<dbReference type="InterPro" id="IPR035906">
    <property type="entry name" value="MetI-like_sf"/>
</dbReference>
<feature type="transmembrane region" description="Helical" evidence="7">
    <location>
        <begin position="42"/>
        <end position="65"/>
    </location>
</feature>
<feature type="transmembrane region" description="Helical" evidence="7">
    <location>
        <begin position="109"/>
        <end position="128"/>
    </location>
</feature>
<comment type="similarity">
    <text evidence="7">Belongs to the binding-protein-dependent transport system permease family.</text>
</comment>
<dbReference type="RefSeq" id="WP_344247473.1">
    <property type="nucleotide sequence ID" value="NZ_BAAAPM010000003.1"/>
</dbReference>
<keyword evidence="4 7" id="KW-0812">Transmembrane</keyword>
<evidence type="ECO:0000256" key="3">
    <source>
        <dbReference type="ARBA" id="ARBA00022475"/>
    </source>
</evidence>
<feature type="compositionally biased region" description="Low complexity" evidence="8">
    <location>
        <begin position="1"/>
        <end position="27"/>
    </location>
</feature>
<organism evidence="10 11">
    <name type="scientific">Isoptericola hypogeus</name>
    <dbReference type="NCBI Taxonomy" id="300179"/>
    <lineage>
        <taxon>Bacteria</taxon>
        <taxon>Bacillati</taxon>
        <taxon>Actinomycetota</taxon>
        <taxon>Actinomycetes</taxon>
        <taxon>Micrococcales</taxon>
        <taxon>Promicromonosporaceae</taxon>
        <taxon>Isoptericola</taxon>
    </lineage>
</organism>
<feature type="transmembrane region" description="Helical" evidence="7">
    <location>
        <begin position="174"/>
        <end position="196"/>
    </location>
</feature>
<evidence type="ECO:0000256" key="8">
    <source>
        <dbReference type="SAM" id="MobiDB-lite"/>
    </source>
</evidence>
<feature type="transmembrane region" description="Helical" evidence="7">
    <location>
        <begin position="275"/>
        <end position="296"/>
    </location>
</feature>
<sequence length="313" mass="33205">MTTSTSPTTAVAAATGSDGRAPSPGRPARGRRGWRGAGERPSALATGILLLGALYCLLPVVWVVVASTKSGSELFASFTFAPSTHLADNVAELSAYRDGLFWRWMLNTALYAGVGALLSTLVSAMAGFGLAKYAFAGKNAVFNVLLAGVLVPAIVLAIPQYLLLAELNLTNTYWSVLLPSIISPYGIYLSRIYAAASVPDEVVEAARTDGASETRTFFQVAVPMMIPGLVTVFLFQFVAIWNNFMLPYIMLGDDKLFPITVGLSGLLNQGASQPAMYTLVITGALLSVVPLIALFLTLQRFWQVDLAAGAVKS</sequence>
<dbReference type="Pfam" id="PF00528">
    <property type="entry name" value="BPD_transp_1"/>
    <property type="match status" value="1"/>
</dbReference>
<evidence type="ECO:0000256" key="5">
    <source>
        <dbReference type="ARBA" id="ARBA00022989"/>
    </source>
</evidence>
<dbReference type="PANTHER" id="PTHR43744">
    <property type="entry name" value="ABC TRANSPORTER PERMEASE PROTEIN MG189-RELATED-RELATED"/>
    <property type="match status" value="1"/>
</dbReference>
<gene>
    <name evidence="10" type="ORF">GCM10009809_16460</name>
</gene>
<comment type="subcellular location">
    <subcellularLocation>
        <location evidence="1 7">Cell membrane</location>
        <topology evidence="1 7">Multi-pass membrane protein</topology>
    </subcellularLocation>
</comment>
<evidence type="ECO:0000256" key="6">
    <source>
        <dbReference type="ARBA" id="ARBA00023136"/>
    </source>
</evidence>
<dbReference type="Proteomes" id="UP001501138">
    <property type="component" value="Unassembled WGS sequence"/>
</dbReference>
<dbReference type="CDD" id="cd06261">
    <property type="entry name" value="TM_PBP2"/>
    <property type="match status" value="1"/>
</dbReference>
<feature type="transmembrane region" description="Helical" evidence="7">
    <location>
        <begin position="140"/>
        <end position="162"/>
    </location>
</feature>
<evidence type="ECO:0000313" key="11">
    <source>
        <dbReference type="Proteomes" id="UP001501138"/>
    </source>
</evidence>
<keyword evidence="3" id="KW-1003">Cell membrane</keyword>